<dbReference type="PANTHER" id="PTHR24421">
    <property type="entry name" value="NITRATE/NITRITE SENSOR PROTEIN NARX-RELATED"/>
    <property type="match status" value="1"/>
</dbReference>
<dbReference type="Pfam" id="PF07494">
    <property type="entry name" value="Reg_prop"/>
    <property type="match status" value="1"/>
</dbReference>
<evidence type="ECO:0000256" key="1">
    <source>
        <dbReference type="ARBA" id="ARBA00022679"/>
    </source>
</evidence>
<keyword evidence="3" id="KW-0902">Two-component regulatory system</keyword>
<evidence type="ECO:0000313" key="7">
    <source>
        <dbReference type="Proteomes" id="UP001059380"/>
    </source>
</evidence>
<keyword evidence="4" id="KW-1133">Transmembrane helix</keyword>
<dbReference type="GO" id="GO:0000155">
    <property type="term" value="F:phosphorelay sensor kinase activity"/>
    <property type="evidence" value="ECO:0007669"/>
    <property type="project" value="InterPro"/>
</dbReference>
<feature type="transmembrane region" description="Helical" evidence="4">
    <location>
        <begin position="700"/>
        <end position="718"/>
    </location>
</feature>
<name>A0A9J7BFA7_9BACT</name>
<dbReference type="GO" id="GO:0046983">
    <property type="term" value="F:protein dimerization activity"/>
    <property type="evidence" value="ECO:0007669"/>
    <property type="project" value="InterPro"/>
</dbReference>
<dbReference type="InterPro" id="IPR003594">
    <property type="entry name" value="HATPase_dom"/>
</dbReference>
<dbReference type="InterPro" id="IPR013783">
    <property type="entry name" value="Ig-like_fold"/>
</dbReference>
<dbReference type="Proteomes" id="UP001059380">
    <property type="component" value="Chromosome"/>
</dbReference>
<proteinExistence type="predicted"/>
<dbReference type="KEGG" id="orp:MOP44_13975"/>
<dbReference type="Gene3D" id="2.130.10.10">
    <property type="entry name" value="YVTN repeat-like/Quinoprotein amine dehydrogenase"/>
    <property type="match status" value="2"/>
</dbReference>
<dbReference type="EMBL" id="CP093313">
    <property type="protein sequence ID" value="UWZ81692.1"/>
    <property type="molecule type" value="Genomic_DNA"/>
</dbReference>
<sequence length="969" mass="107244">MGGTIFAIAKSRDGYLWLGTEHGLVRFDGSDFTAVPEPLSDGRHAGAVRGLVEDADGELWVRLDGPRLLRYENGTFDDPVAKFGLTDAAFTATSQDTRGKLLVWGPKNGTLRFQNGEFDRTSACDDMNGIVISVLDSTDGTLWLGTRDAGLYQVQNGNCNQVFSEVRLQSVNALAASEAGGVWIGSEAGLYLWEHGTLVPLDLPQQLRRAQIFALTRDHHHNLWVGTDHGLFRINLLSRKVTGFLGSTAGIEVSAIYEDNEGEIWFGCGRTLQRLRDGMFASYFLQEGQLNENGGPIFVDDAERTWFAPVSGGLFFLKDGAIQRVSVPALNNDVIYSISGGDGELWLGRQQGGLTQLTRRGDQWVARTYTRKDGLAQNSVYTVVRARDGAIWAGTVSGGLSVLRNGQFKNYSVDTGLRSNAIFSAMEASDGTMWFASPSGLVSFAGDHWTTYSANTAEPSPNVRTVFEDSGKVLWIGTSHGLARFDHGRIAIPDDLPEALTEEVLGIGQDAQGFLWVATAHHVVRVDRGPLLSGTLSEKDVLSYAAEDGLLETEGVRRDRCLVSDSSGRIWLSRQHSLAFADVQAADGYRWPASVRIDSVSPGEAYSPGKPLDVPPGTRNITFRYSPTALFMPGRIQFRYRLDDYDQAWSQDDSLRQVVYTHLSPGRYTFRIMASNALGAWNGPETDIALIIRPALWQTWYFRLLCAVAFAIAIVWLYRIRMLHYNERLNRRFQDRLAERTRIAQDLHDTLLQGVLSASLQLDIAQDHLPDDSPARPMLGRVLQLMRQVTEEGREALRSLRSFNSGTTIETAFARPPQEAGLTQSSTYRVHVEGGPRQLMPAVGNEVIFIGREALLNAFNHAQARNIDVTIEYGSRAFRFLVHDDGCGIDPAILKNGRYGHWGLAGMRERAEAIGSVLKIQSRGSGGTDVELTVPAVIAFADLRVRDSWWPWRAKKDYSKVRENRQPPP</sequence>
<dbReference type="InterPro" id="IPR050482">
    <property type="entry name" value="Sensor_HK_TwoCompSys"/>
</dbReference>
<protein>
    <submittedName>
        <fullName evidence="6">Histidine kinase</fullName>
    </submittedName>
</protein>
<evidence type="ECO:0000256" key="2">
    <source>
        <dbReference type="ARBA" id="ARBA00022777"/>
    </source>
</evidence>
<dbReference type="GO" id="GO:0016020">
    <property type="term" value="C:membrane"/>
    <property type="evidence" value="ECO:0007669"/>
    <property type="project" value="InterPro"/>
</dbReference>
<keyword evidence="7" id="KW-1185">Reference proteome</keyword>
<evidence type="ECO:0000256" key="3">
    <source>
        <dbReference type="ARBA" id="ARBA00023012"/>
    </source>
</evidence>
<keyword evidence="4" id="KW-0472">Membrane</keyword>
<dbReference type="AlphaFoldDB" id="A0A9J7BFA7"/>
<dbReference type="InterPro" id="IPR015943">
    <property type="entry name" value="WD40/YVTN_repeat-like_dom_sf"/>
</dbReference>
<dbReference type="Pfam" id="PF07730">
    <property type="entry name" value="HisKA_3"/>
    <property type="match status" value="1"/>
</dbReference>
<keyword evidence="4" id="KW-0812">Transmembrane</keyword>
<dbReference type="CDD" id="cd16917">
    <property type="entry name" value="HATPase_UhpB-NarQ-NarX-like"/>
    <property type="match status" value="1"/>
</dbReference>
<dbReference type="Pfam" id="PF02518">
    <property type="entry name" value="HATPase_c"/>
    <property type="match status" value="1"/>
</dbReference>
<dbReference type="InterPro" id="IPR011110">
    <property type="entry name" value="Reg_prop"/>
</dbReference>
<dbReference type="RefSeq" id="WP_260790542.1">
    <property type="nucleotide sequence ID" value="NZ_CP093313.1"/>
</dbReference>
<accession>A0A9J7BFA7</accession>
<dbReference type="InterPro" id="IPR036890">
    <property type="entry name" value="HATPase_C_sf"/>
</dbReference>
<organism evidence="6 7">
    <name type="scientific">Occallatibacter riparius</name>
    <dbReference type="NCBI Taxonomy" id="1002689"/>
    <lineage>
        <taxon>Bacteria</taxon>
        <taxon>Pseudomonadati</taxon>
        <taxon>Acidobacteriota</taxon>
        <taxon>Terriglobia</taxon>
        <taxon>Terriglobales</taxon>
        <taxon>Acidobacteriaceae</taxon>
        <taxon>Occallatibacter</taxon>
    </lineage>
</organism>
<evidence type="ECO:0000313" key="6">
    <source>
        <dbReference type="EMBL" id="UWZ81692.1"/>
    </source>
</evidence>
<evidence type="ECO:0000259" key="5">
    <source>
        <dbReference type="SMART" id="SM00387"/>
    </source>
</evidence>
<gene>
    <name evidence="6" type="ORF">MOP44_13975</name>
</gene>
<dbReference type="Pfam" id="PF07495">
    <property type="entry name" value="Y_Y_Y"/>
    <property type="match status" value="1"/>
</dbReference>
<dbReference type="InterPro" id="IPR011123">
    <property type="entry name" value="Y_Y_Y"/>
</dbReference>
<dbReference type="Gene3D" id="2.60.40.10">
    <property type="entry name" value="Immunoglobulins"/>
    <property type="match status" value="1"/>
</dbReference>
<dbReference type="Gene3D" id="3.30.565.10">
    <property type="entry name" value="Histidine kinase-like ATPase, C-terminal domain"/>
    <property type="match status" value="1"/>
</dbReference>
<evidence type="ECO:0000256" key="4">
    <source>
        <dbReference type="SAM" id="Phobius"/>
    </source>
</evidence>
<keyword evidence="1" id="KW-0808">Transferase</keyword>
<dbReference type="SUPFAM" id="SSF55874">
    <property type="entry name" value="ATPase domain of HSP90 chaperone/DNA topoisomerase II/histidine kinase"/>
    <property type="match status" value="1"/>
</dbReference>
<dbReference type="InterPro" id="IPR011712">
    <property type="entry name" value="Sig_transdc_His_kin_sub3_dim/P"/>
</dbReference>
<feature type="domain" description="Histidine kinase/HSP90-like ATPase" evidence="5">
    <location>
        <begin position="842"/>
        <end position="938"/>
    </location>
</feature>
<reference evidence="6" key="1">
    <citation type="submission" date="2021-04" db="EMBL/GenBank/DDBJ databases">
        <title>Phylogenetic analysis of Acidobacteriaceae.</title>
        <authorList>
            <person name="Qiu L."/>
            <person name="Zhang Q."/>
        </authorList>
    </citation>
    <scope>NUCLEOTIDE SEQUENCE</scope>
    <source>
        <strain evidence="6">DSM 25168</strain>
    </source>
</reference>
<dbReference type="PANTHER" id="PTHR24421:SF62">
    <property type="entry name" value="SENSORY TRANSDUCTION HISTIDINE KINASE"/>
    <property type="match status" value="1"/>
</dbReference>
<dbReference type="SMART" id="SM00387">
    <property type="entry name" value="HATPase_c"/>
    <property type="match status" value="1"/>
</dbReference>
<dbReference type="SUPFAM" id="SSF63829">
    <property type="entry name" value="Calcium-dependent phosphotriesterase"/>
    <property type="match status" value="2"/>
</dbReference>
<dbReference type="Gene3D" id="1.20.5.1930">
    <property type="match status" value="1"/>
</dbReference>
<keyword evidence="2 6" id="KW-0418">Kinase</keyword>